<evidence type="ECO:0000256" key="2">
    <source>
        <dbReference type="ARBA" id="ARBA00022723"/>
    </source>
</evidence>
<keyword evidence="1 10" id="KW-0540">Nuclease</keyword>
<evidence type="ECO:0000256" key="8">
    <source>
        <dbReference type="ARBA" id="ARBA00023211"/>
    </source>
</evidence>
<proteinExistence type="inferred from homology"/>
<dbReference type="AlphaFoldDB" id="F8F435"/>
<evidence type="ECO:0000256" key="7">
    <source>
        <dbReference type="ARBA" id="ARBA00023125"/>
    </source>
</evidence>
<dbReference type="GO" id="GO:0051607">
    <property type="term" value="P:defense response to virus"/>
    <property type="evidence" value="ECO:0007669"/>
    <property type="project" value="UniProtKB-UniRule"/>
</dbReference>
<dbReference type="eggNOG" id="COG1518">
    <property type="taxonomic scope" value="Bacteria"/>
</dbReference>
<dbReference type="PANTHER" id="PTHR34353:SF2">
    <property type="entry name" value="CRISPR-ASSOCIATED ENDONUCLEASE CAS1 1"/>
    <property type="match status" value="1"/>
</dbReference>
<dbReference type="RefSeq" id="WP_013969344.1">
    <property type="nucleotide sequence ID" value="NC_015732.1"/>
</dbReference>
<dbReference type="PANTHER" id="PTHR34353">
    <property type="entry name" value="CRISPR-ASSOCIATED ENDONUCLEASE CAS1 1"/>
    <property type="match status" value="1"/>
</dbReference>
<reference evidence="12" key="1">
    <citation type="journal article" date="2013" name="Stand. Genomic Sci.">
        <title>Genome sequence of the thermophilic fresh-water bacterium Spirochaeta caldaria type strain (H1(T)), reclassification of Spirochaeta caldaria, Spirochaeta stenostrepta, and Spirochaeta zuelzerae in the genus Treponema as Treponema caldaria comb. nov., Treponema stenostrepta comb. nov., and Treponema zuelzerae comb. nov., and emendation of the genus Treponema.</title>
        <authorList>
            <person name="Abt B."/>
            <person name="Goker M."/>
            <person name="Scheuner C."/>
            <person name="Han C."/>
            <person name="Lu M."/>
            <person name="Misra M."/>
            <person name="Lapidus A."/>
            <person name="Nolan M."/>
            <person name="Lucas S."/>
            <person name="Hammon N."/>
            <person name="Deshpande S."/>
            <person name="Cheng J.F."/>
            <person name="Tapia R."/>
            <person name="Goodwin L.A."/>
            <person name="Pitluck S."/>
            <person name="Liolios K."/>
            <person name="Pagani I."/>
            <person name="Ivanova N."/>
            <person name="Mavromatis K."/>
            <person name="Mikhailova N."/>
            <person name="Huntemann M."/>
            <person name="Pati A."/>
            <person name="Chen A."/>
            <person name="Palaniappan K."/>
            <person name="Land M."/>
            <person name="Hauser L."/>
            <person name="Jeffries C.D."/>
            <person name="Rohde M."/>
            <person name="Spring S."/>
            <person name="Gronow S."/>
            <person name="Detter J.C."/>
            <person name="Bristow J."/>
            <person name="Eisen J.A."/>
            <person name="Markowitz V."/>
            <person name="Hugenholtz P."/>
            <person name="Kyrpides N.C."/>
            <person name="Woyke T."/>
            <person name="Klenk H.P."/>
        </authorList>
    </citation>
    <scope>NUCLEOTIDE SEQUENCE</scope>
    <source>
        <strain evidence="12">ATCC 51460 / DSM 7334 / H1</strain>
    </source>
</reference>
<keyword evidence="7 10" id="KW-0238">DNA-binding</keyword>
<keyword evidence="2 10" id="KW-0479">Metal-binding</keyword>
<evidence type="ECO:0000256" key="5">
    <source>
        <dbReference type="ARBA" id="ARBA00022842"/>
    </source>
</evidence>
<dbReference type="Proteomes" id="UP000000503">
    <property type="component" value="Chromosome"/>
</dbReference>
<dbReference type="HOGENOM" id="CLU_052779_1_0_12"/>
<protein>
    <recommendedName>
        <fullName evidence="10">CRISPR-associated endonuclease Cas1</fullName>
        <ecNumber evidence="10">3.1.-.-</ecNumber>
    </recommendedName>
</protein>
<dbReference type="CDD" id="cd09721">
    <property type="entry name" value="Cas1_I-C"/>
    <property type="match status" value="1"/>
</dbReference>
<feature type="binding site" evidence="10">
    <location>
        <position position="234"/>
    </location>
    <ligand>
        <name>Mn(2+)</name>
        <dbReference type="ChEBI" id="CHEBI:29035"/>
    </ligand>
</feature>
<evidence type="ECO:0000256" key="10">
    <source>
        <dbReference type="HAMAP-Rule" id="MF_01470"/>
    </source>
</evidence>
<dbReference type="InterPro" id="IPR019856">
    <property type="entry name" value="CRISPR-assoc_Cas1_DVULG"/>
</dbReference>
<dbReference type="Gene3D" id="3.100.10.20">
    <property type="entry name" value="CRISPR-associated endonuclease Cas1, N-terminal domain"/>
    <property type="match status" value="1"/>
</dbReference>
<comment type="similarity">
    <text evidence="10">Belongs to the CRISPR-associated endonuclease Cas1 family.</text>
</comment>
<dbReference type="Gene3D" id="1.20.120.920">
    <property type="entry name" value="CRISPR-associated endonuclease Cas1, C-terminal domain"/>
    <property type="match status" value="1"/>
</dbReference>
<dbReference type="GO" id="GO:0004520">
    <property type="term" value="F:DNA endonuclease activity"/>
    <property type="evidence" value="ECO:0007669"/>
    <property type="project" value="InterPro"/>
</dbReference>
<dbReference type="Pfam" id="PF01867">
    <property type="entry name" value="Cas_Cas1"/>
    <property type="match status" value="1"/>
</dbReference>
<comment type="cofactor">
    <cofactor evidence="10">
        <name>Mg(2+)</name>
        <dbReference type="ChEBI" id="CHEBI:18420"/>
    </cofactor>
    <cofactor evidence="10">
        <name>Mn(2+)</name>
        <dbReference type="ChEBI" id="CHEBI:29035"/>
    </cofactor>
</comment>
<dbReference type="GO" id="GO:0003677">
    <property type="term" value="F:DNA binding"/>
    <property type="evidence" value="ECO:0007669"/>
    <property type="project" value="UniProtKB-KW"/>
</dbReference>
<gene>
    <name evidence="10" type="primary">cas1</name>
    <name evidence="11" type="ordered locus">Spica_1924</name>
</gene>
<dbReference type="InterPro" id="IPR002729">
    <property type="entry name" value="CRISPR-assoc_Cas1"/>
</dbReference>
<dbReference type="GO" id="GO:0016787">
    <property type="term" value="F:hydrolase activity"/>
    <property type="evidence" value="ECO:0007669"/>
    <property type="project" value="UniProtKB-KW"/>
</dbReference>
<feature type="binding site" evidence="10">
    <location>
        <position position="249"/>
    </location>
    <ligand>
        <name>Mn(2+)</name>
        <dbReference type="ChEBI" id="CHEBI:29035"/>
    </ligand>
</feature>
<evidence type="ECO:0000256" key="9">
    <source>
        <dbReference type="ARBA" id="ARBA00038592"/>
    </source>
</evidence>
<dbReference type="EMBL" id="CP002868">
    <property type="protein sequence ID" value="AEJ20054.1"/>
    <property type="molecule type" value="Genomic_DNA"/>
</dbReference>
<comment type="subunit">
    <text evidence="9 10">Homodimer, forms a heterotetramer with a Cas2 homodimer.</text>
</comment>
<evidence type="ECO:0000256" key="3">
    <source>
        <dbReference type="ARBA" id="ARBA00022759"/>
    </source>
</evidence>
<dbReference type="KEGG" id="scd:Spica_1924"/>
<evidence type="ECO:0000256" key="6">
    <source>
        <dbReference type="ARBA" id="ARBA00023118"/>
    </source>
</evidence>
<evidence type="ECO:0000256" key="1">
    <source>
        <dbReference type="ARBA" id="ARBA00022722"/>
    </source>
</evidence>
<feature type="binding site" evidence="10">
    <location>
        <position position="166"/>
    </location>
    <ligand>
        <name>Mn(2+)</name>
        <dbReference type="ChEBI" id="CHEBI:29035"/>
    </ligand>
</feature>
<dbReference type="NCBIfam" id="TIGR03640">
    <property type="entry name" value="cas1_DVULG"/>
    <property type="match status" value="1"/>
</dbReference>
<dbReference type="GO" id="GO:0043571">
    <property type="term" value="P:maintenance of CRISPR repeat elements"/>
    <property type="evidence" value="ECO:0007669"/>
    <property type="project" value="UniProtKB-UniRule"/>
</dbReference>
<dbReference type="InterPro" id="IPR042206">
    <property type="entry name" value="CRISPR-assoc_Cas1_C"/>
</dbReference>
<evidence type="ECO:0000256" key="4">
    <source>
        <dbReference type="ARBA" id="ARBA00022801"/>
    </source>
</evidence>
<organism evidence="11 12">
    <name type="scientific">Gracilinema caldarium (strain ATCC 51460 / DSM 7334 / H1)</name>
    <name type="common">Treponema caldarium</name>
    <dbReference type="NCBI Taxonomy" id="744872"/>
    <lineage>
        <taxon>Bacteria</taxon>
        <taxon>Pseudomonadati</taxon>
        <taxon>Spirochaetota</taxon>
        <taxon>Spirochaetia</taxon>
        <taxon>Spirochaetales</taxon>
        <taxon>Breznakiellaceae</taxon>
        <taxon>Gracilinema</taxon>
    </lineage>
</organism>
<evidence type="ECO:0000313" key="11">
    <source>
        <dbReference type="EMBL" id="AEJ20054.1"/>
    </source>
</evidence>
<name>F8F435_GRAC1</name>
<keyword evidence="5 10" id="KW-0460">Magnesium</keyword>
<dbReference type="EC" id="3.1.-.-" evidence="10"/>
<keyword evidence="6 10" id="KW-0051">Antiviral defense</keyword>
<keyword evidence="3 10" id="KW-0255">Endonuclease</keyword>
<dbReference type="NCBIfam" id="TIGR00287">
    <property type="entry name" value="cas1"/>
    <property type="match status" value="1"/>
</dbReference>
<dbReference type="HAMAP" id="MF_01470">
    <property type="entry name" value="Cas1"/>
    <property type="match status" value="1"/>
</dbReference>
<keyword evidence="12" id="KW-1185">Reference proteome</keyword>
<dbReference type="InterPro" id="IPR050646">
    <property type="entry name" value="Cas1"/>
</dbReference>
<evidence type="ECO:0000313" key="12">
    <source>
        <dbReference type="Proteomes" id="UP000000503"/>
    </source>
</evidence>
<dbReference type="InterPro" id="IPR042211">
    <property type="entry name" value="CRISPR-assoc_Cas1_N"/>
</dbReference>
<comment type="function">
    <text evidence="10">CRISPR (clustered regularly interspaced short palindromic repeat), is an adaptive immune system that provides protection against mobile genetic elements (viruses, transposable elements and conjugative plasmids). CRISPR clusters contain spacers, sequences complementary to antecedent mobile elements, and target invading nucleic acids. CRISPR clusters are transcribed and processed into CRISPR RNA (crRNA). Acts as a dsDNA endonuclease. Involved in the integration of spacer DNA into the CRISPR cassette.</text>
</comment>
<dbReference type="STRING" id="744872.Spica_1924"/>
<dbReference type="OrthoDB" id="9803119at2"/>
<accession>F8F435</accession>
<sequence>MKKLLNTIYITSPDVFVALDGETIVIKKEETVGTKIPLHNIENIVCFNYIGVSPALMKACVDKNIGLCFLTPYGKFQARIIGPVHGNVLLRKKQYAVSEAIKESLPYCKAFLLGKIGNCRKVLERALRDHEMVVNTKKIKEASDFLKEVLRMIPDCNNLSDLFAFEGSAARAYFGVFNELILQQKEDFLFTDRSRRPPMDNMNALLSFLYTLLAYEVASALETVGLDPYVGFLHQDRPGRISLALDIMEELRPVLADRLALSLVNRKQITGSGFIKKESGGVLMDEETRKTVLQSWQEKKQETLTHPYLKELIPYGLLPYVQSMLLAKSLRNDIDGYPPFFWN</sequence>
<dbReference type="GO" id="GO:0046872">
    <property type="term" value="F:metal ion binding"/>
    <property type="evidence" value="ECO:0007669"/>
    <property type="project" value="UniProtKB-UniRule"/>
</dbReference>
<keyword evidence="4 10" id="KW-0378">Hydrolase</keyword>
<keyword evidence="8 10" id="KW-0464">Manganese</keyword>